<evidence type="ECO:0000256" key="3">
    <source>
        <dbReference type="ARBA" id="ARBA00022519"/>
    </source>
</evidence>
<feature type="transmembrane region" description="Helical" evidence="7">
    <location>
        <begin position="311"/>
        <end position="332"/>
    </location>
</feature>
<comment type="caution">
    <text evidence="9">The sequence shown here is derived from an EMBL/GenBank/DDBJ whole genome shotgun (WGS) entry which is preliminary data.</text>
</comment>
<feature type="transmembrane region" description="Helical" evidence="7">
    <location>
        <begin position="248"/>
        <end position="266"/>
    </location>
</feature>
<keyword evidence="4 7" id="KW-0812">Transmembrane</keyword>
<dbReference type="OrthoDB" id="9783448at2"/>
<dbReference type="InterPro" id="IPR010656">
    <property type="entry name" value="DctM"/>
</dbReference>
<dbReference type="PIRSF" id="PIRSF006066">
    <property type="entry name" value="HI0050"/>
    <property type="match status" value="1"/>
</dbReference>
<feature type="transmembrane region" description="Helical" evidence="7">
    <location>
        <begin position="61"/>
        <end position="80"/>
    </location>
</feature>
<evidence type="ECO:0000313" key="9">
    <source>
        <dbReference type="EMBL" id="TDK32171.1"/>
    </source>
</evidence>
<dbReference type="PANTHER" id="PTHR33362:SF5">
    <property type="entry name" value="C4-DICARBOXYLATE TRAP TRANSPORTER LARGE PERMEASE PROTEIN DCTM"/>
    <property type="match status" value="1"/>
</dbReference>
<accession>A0A4R5UB81</accession>
<comment type="function">
    <text evidence="7">Part of the tripartite ATP-independent periplasmic (TRAP) transport system.</text>
</comment>
<dbReference type="Proteomes" id="UP000295238">
    <property type="component" value="Unassembled WGS sequence"/>
</dbReference>
<comment type="similarity">
    <text evidence="7">Belongs to the TRAP transporter large permease family.</text>
</comment>
<reference evidence="9 10" key="1">
    <citation type="submission" date="2019-03" db="EMBL/GenBank/DDBJ databases">
        <title>Rhizobium sp. nov., an bacterium isolated from biocrust in Mu Us Desert.</title>
        <authorList>
            <person name="Lixiong L."/>
        </authorList>
    </citation>
    <scope>NUCLEOTIDE SEQUENCE [LARGE SCALE GENOMIC DNA]</scope>
    <source>
        <strain evidence="9 10">SPY-1</strain>
    </source>
</reference>
<evidence type="ECO:0000256" key="1">
    <source>
        <dbReference type="ARBA" id="ARBA00004429"/>
    </source>
</evidence>
<dbReference type="PANTHER" id="PTHR33362">
    <property type="entry name" value="SIALIC ACID TRAP TRANSPORTER PERMEASE PROTEIN SIAT-RELATED"/>
    <property type="match status" value="1"/>
</dbReference>
<evidence type="ECO:0000256" key="7">
    <source>
        <dbReference type="RuleBase" id="RU369079"/>
    </source>
</evidence>
<evidence type="ECO:0000256" key="6">
    <source>
        <dbReference type="ARBA" id="ARBA00023136"/>
    </source>
</evidence>
<dbReference type="EMBL" id="SMTL01000005">
    <property type="protein sequence ID" value="TDK32171.1"/>
    <property type="molecule type" value="Genomic_DNA"/>
</dbReference>
<feature type="transmembrane region" description="Helical" evidence="7">
    <location>
        <begin position="141"/>
        <end position="168"/>
    </location>
</feature>
<dbReference type="GO" id="GO:0022857">
    <property type="term" value="F:transmembrane transporter activity"/>
    <property type="evidence" value="ECO:0007669"/>
    <property type="project" value="UniProtKB-UniRule"/>
</dbReference>
<comment type="subcellular location">
    <subcellularLocation>
        <location evidence="1 7">Cell inner membrane</location>
        <topology evidence="1 7">Multi-pass membrane protein</topology>
    </subcellularLocation>
</comment>
<dbReference type="InterPro" id="IPR004681">
    <property type="entry name" value="TRAP_DctM"/>
</dbReference>
<keyword evidence="10" id="KW-1185">Reference proteome</keyword>
<keyword evidence="3 7" id="KW-0997">Cell inner membrane</keyword>
<feature type="transmembrane region" description="Helical" evidence="7">
    <location>
        <begin position="31"/>
        <end position="49"/>
    </location>
</feature>
<feature type="transmembrane region" description="Helical" evidence="7">
    <location>
        <begin position="363"/>
        <end position="388"/>
    </location>
</feature>
<gene>
    <name evidence="9" type="ORF">E2F50_17720</name>
</gene>
<feature type="transmembrane region" description="Helical" evidence="7">
    <location>
        <begin position="180"/>
        <end position="203"/>
    </location>
</feature>
<evidence type="ECO:0000256" key="5">
    <source>
        <dbReference type="ARBA" id="ARBA00022989"/>
    </source>
</evidence>
<dbReference type="RefSeq" id="WP_133317511.1">
    <property type="nucleotide sequence ID" value="NZ_SMTL01000005.1"/>
</dbReference>
<dbReference type="AlphaFoldDB" id="A0A4R5UB81"/>
<feature type="transmembrane region" description="Helical" evidence="7">
    <location>
        <begin position="224"/>
        <end position="242"/>
    </location>
</feature>
<comment type="subunit">
    <text evidence="7">The complex comprises the extracytoplasmic solute receptor protein and the two transmembrane proteins.</text>
</comment>
<evidence type="ECO:0000256" key="4">
    <source>
        <dbReference type="ARBA" id="ARBA00022692"/>
    </source>
</evidence>
<feature type="domain" description="TRAP C4-dicarboxylate transport system permease DctM subunit" evidence="8">
    <location>
        <begin position="11"/>
        <end position="422"/>
    </location>
</feature>
<feature type="transmembrane region" description="Helical" evidence="7">
    <location>
        <begin position="278"/>
        <end position="299"/>
    </location>
</feature>
<dbReference type="GO" id="GO:0005886">
    <property type="term" value="C:plasma membrane"/>
    <property type="evidence" value="ECO:0007669"/>
    <property type="project" value="UniProtKB-SubCell"/>
</dbReference>
<dbReference type="NCBIfam" id="TIGR00786">
    <property type="entry name" value="dctM"/>
    <property type="match status" value="1"/>
</dbReference>
<feature type="transmembrane region" description="Helical" evidence="7">
    <location>
        <begin position="100"/>
        <end position="129"/>
    </location>
</feature>
<evidence type="ECO:0000313" key="10">
    <source>
        <dbReference type="Proteomes" id="UP000295238"/>
    </source>
</evidence>
<keyword evidence="6 7" id="KW-0472">Membrane</keyword>
<protein>
    <recommendedName>
        <fullName evidence="7">TRAP transporter large permease protein</fullName>
    </recommendedName>
</protein>
<keyword evidence="2" id="KW-1003">Cell membrane</keyword>
<sequence length="432" mass="45956">MTQNFVAVSGFVLLFALMLLRVPVGMAMGLVGVTGFGLLAGFSPALKLIGQTSMRTVTDYTFGVIPMFLLMGAFVSNSGMSRELFRAANTFIGHLKGGLGLATIVACAGFAAISGSSVATAATFSTVAYPEMRRFNYPQSFAAGTIAAGGTLGAMFPPSTVLVVYGIMTEQDISKLFMAGIIPGILAVLMYMMTIVIIGLVRPDMLKAAPKSSWADRIRALKDVWAPLLLFFFVIGGLYGGLFTPTEAGGVGAGGAFIIGLLRRKLNREKILMSLLQATRTAAAVFTVLIGALIFGYFLTITGTPQKVTAFFGELGLGPYGVLMLILLMYLVLGCLMDAMAMIILTVPIVYPVIVSLGFDPIWFAVIIVMTVELGLIHPPVGMNVFVIKSVVPELTFSKIFRGVAPFIITDLVRLGLLIAFPILATWLPSLL</sequence>
<dbReference type="Pfam" id="PF06808">
    <property type="entry name" value="DctM"/>
    <property type="match status" value="1"/>
</dbReference>
<proteinExistence type="inferred from homology"/>
<evidence type="ECO:0000259" key="8">
    <source>
        <dbReference type="Pfam" id="PF06808"/>
    </source>
</evidence>
<organism evidence="9 10">
    <name type="scientific">Rhizobium deserti</name>
    <dbReference type="NCBI Taxonomy" id="2547961"/>
    <lineage>
        <taxon>Bacteria</taxon>
        <taxon>Pseudomonadati</taxon>
        <taxon>Pseudomonadota</taxon>
        <taxon>Alphaproteobacteria</taxon>
        <taxon>Hyphomicrobiales</taxon>
        <taxon>Rhizobiaceae</taxon>
        <taxon>Rhizobium/Agrobacterium group</taxon>
        <taxon>Rhizobium</taxon>
    </lineage>
</organism>
<evidence type="ECO:0000256" key="2">
    <source>
        <dbReference type="ARBA" id="ARBA00022475"/>
    </source>
</evidence>
<keyword evidence="5 7" id="KW-1133">Transmembrane helix</keyword>
<name>A0A4R5UB81_9HYPH</name>
<keyword evidence="7" id="KW-0813">Transport</keyword>
<feature type="transmembrane region" description="Helical" evidence="7">
    <location>
        <begin position="339"/>
        <end position="357"/>
    </location>
</feature>
<feature type="transmembrane region" description="Helical" evidence="7">
    <location>
        <begin position="400"/>
        <end position="428"/>
    </location>
</feature>